<reference evidence="1" key="1">
    <citation type="submission" date="2020-09" db="EMBL/GenBank/DDBJ databases">
        <authorList>
            <person name="Kim M.K."/>
        </authorList>
    </citation>
    <scope>NUCLEOTIDE SEQUENCE</scope>
    <source>
        <strain evidence="1">BT704</strain>
    </source>
</reference>
<dbReference type="PANTHER" id="PTHR48098:SF1">
    <property type="entry name" value="DIACYLGLYCEROL ACYLTRANSFERASE_MYCOLYLTRANSFERASE AG85A"/>
    <property type="match status" value="1"/>
</dbReference>
<gene>
    <name evidence="1" type="ORF">IC230_19300</name>
</gene>
<dbReference type="InterPro" id="IPR050583">
    <property type="entry name" value="Mycobacterial_A85_antigen"/>
</dbReference>
<accession>A0A927B3Q1</accession>
<dbReference type="InterPro" id="IPR000801">
    <property type="entry name" value="Esterase-like"/>
</dbReference>
<dbReference type="Proteomes" id="UP000653797">
    <property type="component" value="Unassembled WGS sequence"/>
</dbReference>
<dbReference type="EMBL" id="JACXAA010000007">
    <property type="protein sequence ID" value="MBD2755059.1"/>
    <property type="molecule type" value="Genomic_DNA"/>
</dbReference>
<evidence type="ECO:0000313" key="1">
    <source>
        <dbReference type="EMBL" id="MBD2755059.1"/>
    </source>
</evidence>
<dbReference type="GO" id="GO:0016747">
    <property type="term" value="F:acyltransferase activity, transferring groups other than amino-acyl groups"/>
    <property type="evidence" value="ECO:0007669"/>
    <property type="project" value="TreeGrafter"/>
</dbReference>
<dbReference type="Pfam" id="PF00756">
    <property type="entry name" value="Esterase"/>
    <property type="match status" value="1"/>
</dbReference>
<keyword evidence="2" id="KW-1185">Reference proteome</keyword>
<dbReference type="InterPro" id="IPR029058">
    <property type="entry name" value="AB_hydrolase_fold"/>
</dbReference>
<comment type="caution">
    <text evidence="1">The sequence shown here is derived from an EMBL/GenBank/DDBJ whole genome shotgun (WGS) entry which is preliminary data.</text>
</comment>
<protein>
    <submittedName>
        <fullName evidence="1">Esterase</fullName>
    </submittedName>
</protein>
<evidence type="ECO:0000313" key="2">
    <source>
        <dbReference type="Proteomes" id="UP000653797"/>
    </source>
</evidence>
<sequence length="356" mass="39788">MNRNVPVNPSFYRYALTGIFLLLFFSAVHSQTSLRGSVERIKVHGKGLEGNLEGDSPDRDVSIYLPPSYKAESKRRYPVVYFLHGFTDNDAQWYGVTKHWINLPTVVDKVFSEGQLQEMIIVTPNACTRYRGSMYSNSATTGNWEDFVAKELVSYIDQHYHTIPKSTSRGLAGHSMGGYGSMRIGQKHPEIFSSLYLLSPCCLTPGNNRPVSPEAIAKLEAVKSPEDIEKADFGTQATFASAAAWSPNPTKPPFFADLPIENGQLQPTIAAKWAANAPLAMIDQYVTNLKQLTALAFDAGNRDQSIAASIKVLDQVLTSYKLPHTYEEYEGDHLNRIAERIEQKMLPFFSKNLLKR</sequence>
<proteinExistence type="predicted"/>
<dbReference type="SUPFAM" id="SSF53474">
    <property type="entry name" value="alpha/beta-Hydrolases"/>
    <property type="match status" value="1"/>
</dbReference>
<name>A0A927B3Q1_9BACT</name>
<dbReference type="PANTHER" id="PTHR48098">
    <property type="entry name" value="ENTEROCHELIN ESTERASE-RELATED"/>
    <property type="match status" value="1"/>
</dbReference>
<organism evidence="1 2">
    <name type="scientific">Spirosoma validum</name>
    <dbReference type="NCBI Taxonomy" id="2771355"/>
    <lineage>
        <taxon>Bacteria</taxon>
        <taxon>Pseudomonadati</taxon>
        <taxon>Bacteroidota</taxon>
        <taxon>Cytophagia</taxon>
        <taxon>Cytophagales</taxon>
        <taxon>Cytophagaceae</taxon>
        <taxon>Spirosoma</taxon>
    </lineage>
</organism>
<dbReference type="Gene3D" id="3.40.50.1820">
    <property type="entry name" value="alpha/beta hydrolase"/>
    <property type="match status" value="1"/>
</dbReference>
<dbReference type="AlphaFoldDB" id="A0A927B3Q1"/>